<dbReference type="PROSITE" id="PS50294">
    <property type="entry name" value="WD_REPEATS_REGION"/>
    <property type="match status" value="1"/>
</dbReference>
<dbReference type="GO" id="GO:0006325">
    <property type="term" value="P:chromatin organization"/>
    <property type="evidence" value="ECO:0007669"/>
    <property type="project" value="UniProtKB-KW"/>
</dbReference>
<evidence type="ECO:0000313" key="13">
    <source>
        <dbReference type="Proteomes" id="UP001530377"/>
    </source>
</evidence>
<dbReference type="SMART" id="SM00320">
    <property type="entry name" value="WD40"/>
    <property type="match status" value="5"/>
</dbReference>
<comment type="similarity">
    <text evidence="2">Belongs to the WD repeat HIR1 family.</text>
</comment>
<organism evidence="12 13">
    <name type="scientific">Cyclostephanos tholiformis</name>
    <dbReference type="NCBI Taxonomy" id="382380"/>
    <lineage>
        <taxon>Eukaryota</taxon>
        <taxon>Sar</taxon>
        <taxon>Stramenopiles</taxon>
        <taxon>Ochrophyta</taxon>
        <taxon>Bacillariophyta</taxon>
        <taxon>Coscinodiscophyceae</taxon>
        <taxon>Thalassiosirophycidae</taxon>
        <taxon>Stephanodiscales</taxon>
        <taxon>Stephanodiscaceae</taxon>
        <taxon>Cyclostephanos</taxon>
    </lineage>
</organism>
<evidence type="ECO:0000256" key="9">
    <source>
        <dbReference type="PROSITE-ProRule" id="PRU00221"/>
    </source>
</evidence>
<evidence type="ECO:0000313" key="12">
    <source>
        <dbReference type="EMBL" id="KAL3811896.1"/>
    </source>
</evidence>
<dbReference type="GO" id="GO:0006281">
    <property type="term" value="P:DNA repair"/>
    <property type="evidence" value="ECO:0007669"/>
    <property type="project" value="UniProtKB-KW"/>
</dbReference>
<evidence type="ECO:0000256" key="10">
    <source>
        <dbReference type="SAM" id="MobiDB-lite"/>
    </source>
</evidence>
<dbReference type="PROSITE" id="PS50082">
    <property type="entry name" value="WD_REPEATS_2"/>
    <property type="match status" value="2"/>
</dbReference>
<accession>A0ABD3RJI5</accession>
<feature type="region of interest" description="Disordered" evidence="10">
    <location>
        <begin position="338"/>
        <end position="365"/>
    </location>
</feature>
<protein>
    <recommendedName>
        <fullName evidence="11">CAF1B/HIR1 beta-propeller domain-containing protein</fullName>
    </recommendedName>
</protein>
<keyword evidence="8" id="KW-0539">Nucleus</keyword>
<dbReference type="PANTHER" id="PTHR15271">
    <property type="entry name" value="CHROMATIN ASSEMBLY FACTOR 1 SUBUNIT B"/>
    <property type="match status" value="1"/>
</dbReference>
<keyword evidence="7" id="KW-0234">DNA repair</keyword>
<dbReference type="InterPro" id="IPR015943">
    <property type="entry name" value="WD40/YVTN_repeat-like_dom_sf"/>
</dbReference>
<evidence type="ECO:0000256" key="4">
    <source>
        <dbReference type="ARBA" id="ARBA00022737"/>
    </source>
</evidence>
<feature type="domain" description="CAF1B/HIR1 beta-propeller" evidence="11">
    <location>
        <begin position="513"/>
        <end position="631"/>
    </location>
</feature>
<evidence type="ECO:0000256" key="3">
    <source>
        <dbReference type="ARBA" id="ARBA00022574"/>
    </source>
</evidence>
<reference evidence="12 13" key="1">
    <citation type="submission" date="2024-10" db="EMBL/GenBank/DDBJ databases">
        <title>Updated reference genomes for cyclostephanoid diatoms.</title>
        <authorList>
            <person name="Roberts W.R."/>
            <person name="Alverson A.J."/>
        </authorList>
    </citation>
    <scope>NUCLEOTIDE SEQUENCE [LARGE SCALE GENOMIC DNA]</scope>
    <source>
        <strain evidence="12 13">AJA228-03</strain>
    </source>
</reference>
<feature type="compositionally biased region" description="Low complexity" evidence="10">
    <location>
        <begin position="410"/>
        <end position="425"/>
    </location>
</feature>
<evidence type="ECO:0000256" key="6">
    <source>
        <dbReference type="ARBA" id="ARBA00022853"/>
    </source>
</evidence>
<evidence type="ECO:0000256" key="7">
    <source>
        <dbReference type="ARBA" id="ARBA00023204"/>
    </source>
</evidence>
<evidence type="ECO:0000256" key="2">
    <source>
        <dbReference type="ARBA" id="ARBA00007306"/>
    </source>
</evidence>
<feature type="compositionally biased region" description="Basic and acidic residues" evidence="10">
    <location>
        <begin position="713"/>
        <end position="730"/>
    </location>
</feature>
<keyword evidence="6" id="KW-0156">Chromatin regulator</keyword>
<sequence>MKVETPQLRWHQIVNPQCQKDAGANGPILSCSLHTTASTAAPNGEPAKDGRIVGVLATAGNSEVNLWKVRLTSNDARHSYYSVGGGGDVGGRSSASSASSRILVQPQTKCAVPPECGCDRDPTADVDPPSERTAIEHVITLSRGTNDRGINCVRFSPSGRYLVAAGDGGTVVVYALLPPSSNGDKIDDAAAVVDPSRWTTLERETDLSTRTLFNQSDDVMDVAWSADSRRFVTCSLDHTLSVWEYQNAGGGSSGLGSGCGGGGGGGGGGGVDGGNNWRTVHRSARDHTHYIQGVAYDPRGVYLASMGSDRMIKVYARKEIREGTLSAEMAKYQIDAALEEEEEDRPSSSSSSEEMEDRIRVTKRPRDFSERRAAIMEGKVLPGLLTNSAFVLQSKIKTLKFLNANGRPTTTAAATVGTSSSAESSGIDDEDNSSPNNNNGGGGVSSSAKRHHMFVDELTLGSFFRRLSFTVDGAFLVVPAALWHGRRKDDEGSGEVGPSSPTSVLSGGVDKLADSSFATYLFARHHFDQPYKVLTGLEKPSVVVRPNPVLFRLPPNVPEGKSALPYRSVFAVLTTDSVVIYDTHHYRPLSLARGLHYAGLTDAAWSADGQTLFVTSSDGYVSILSFGVGELGDVYTAPMLHVIEKVGDASEKMAVVESEDVPVTASEDECRKRPESKDGCVNKLVPKTQVEETVPDGVTFNDSDNGVGKKKVRFGDPLDDRSNQPDREHPAINNLVPKKKKKKIAPTHVEMTQKIEITENNRAAEELVTPINESQGTSVNILVAKKKTKVAASLDPITTICEKIE</sequence>
<feature type="repeat" description="WD" evidence="9">
    <location>
        <begin position="212"/>
        <end position="247"/>
    </location>
</feature>
<evidence type="ECO:0000259" key="11">
    <source>
        <dbReference type="Pfam" id="PF24105"/>
    </source>
</evidence>
<keyword evidence="5" id="KW-0227">DNA damage</keyword>
<keyword evidence="4" id="KW-0677">Repeat</keyword>
<dbReference type="Pfam" id="PF24105">
    <property type="entry name" value="Beta-prop_CAF1B_HIR1"/>
    <property type="match status" value="1"/>
</dbReference>
<dbReference type="SUPFAM" id="SSF50978">
    <property type="entry name" value="WD40 repeat-like"/>
    <property type="match status" value="1"/>
</dbReference>
<dbReference type="Proteomes" id="UP001530377">
    <property type="component" value="Unassembled WGS sequence"/>
</dbReference>
<keyword evidence="3 9" id="KW-0853">WD repeat</keyword>
<dbReference type="GO" id="GO:0005634">
    <property type="term" value="C:nucleus"/>
    <property type="evidence" value="ECO:0007669"/>
    <property type="project" value="UniProtKB-SubCell"/>
</dbReference>
<dbReference type="AlphaFoldDB" id="A0ABD3RJI5"/>
<gene>
    <name evidence="12" type="ORF">ACHAXA_001421</name>
</gene>
<comment type="subcellular location">
    <subcellularLocation>
        <location evidence="1">Nucleus</location>
    </subcellularLocation>
</comment>
<dbReference type="PANTHER" id="PTHR15271:SF4">
    <property type="entry name" value="CHROMATIN ASSEMBLY FACTOR 1 SUBUNIT B"/>
    <property type="match status" value="1"/>
</dbReference>
<comment type="caution">
    <text evidence="12">The sequence shown here is derived from an EMBL/GenBank/DDBJ whole genome shotgun (WGS) entry which is preliminary data.</text>
</comment>
<feature type="region of interest" description="Disordered" evidence="10">
    <location>
        <begin position="410"/>
        <end position="447"/>
    </location>
</feature>
<evidence type="ECO:0000256" key="5">
    <source>
        <dbReference type="ARBA" id="ARBA00022763"/>
    </source>
</evidence>
<evidence type="ECO:0000256" key="8">
    <source>
        <dbReference type="ARBA" id="ARBA00023242"/>
    </source>
</evidence>
<keyword evidence="13" id="KW-1185">Reference proteome</keyword>
<feature type="region of interest" description="Disordered" evidence="10">
    <location>
        <begin position="695"/>
        <end position="731"/>
    </location>
</feature>
<dbReference type="InterPro" id="IPR001680">
    <property type="entry name" value="WD40_rpt"/>
</dbReference>
<dbReference type="Gene3D" id="2.130.10.10">
    <property type="entry name" value="YVTN repeat-like/Quinoprotein amine dehydrogenase"/>
    <property type="match status" value="1"/>
</dbReference>
<feature type="region of interest" description="Disordered" evidence="10">
    <location>
        <begin position="487"/>
        <end position="507"/>
    </location>
</feature>
<proteinExistence type="inferred from homology"/>
<feature type="repeat" description="WD" evidence="9">
    <location>
        <begin position="284"/>
        <end position="315"/>
    </location>
</feature>
<dbReference type="InterPro" id="IPR045145">
    <property type="entry name" value="PTHR15271"/>
</dbReference>
<dbReference type="InterPro" id="IPR055410">
    <property type="entry name" value="Beta-prop_CAF1B_HIR1"/>
</dbReference>
<dbReference type="Pfam" id="PF00400">
    <property type="entry name" value="WD40"/>
    <property type="match status" value="3"/>
</dbReference>
<dbReference type="EMBL" id="JALLPB020000228">
    <property type="protein sequence ID" value="KAL3811896.1"/>
    <property type="molecule type" value="Genomic_DNA"/>
</dbReference>
<name>A0ABD3RJI5_9STRA</name>
<evidence type="ECO:0000256" key="1">
    <source>
        <dbReference type="ARBA" id="ARBA00004123"/>
    </source>
</evidence>
<dbReference type="InterPro" id="IPR036322">
    <property type="entry name" value="WD40_repeat_dom_sf"/>
</dbReference>